<sequence length="326" mass="36843">MNHCKLQTLCSRYFSSGPSLLAKDLDRCASNLVLSRLASITNTPISRVKLTTLRELEGTIFPQSSVNSPSRFFLPLGVYHRLRTRFGLMCCPECLANDTAPYFRRSWRFSLLGICPIHKTPLHDHCHQCGFSYAIVRTLIGNSFRFNPQSVCLCSKCGADVRLDTTLGWYDASEREKELLIETACNLRLLFDGKLMPLVHDACSMRSFIDVLERLSRTMVSKRHGAGVHVLQKAVYSAAGINAPNTATENLLERFSPAVRMKAVAAAYWLLSDWPSRLERIDQKTPLWSSALIQNIHRIPSWYGEPIYRICYRPLASSQAKRAKAV</sequence>
<reference evidence="2 3" key="1">
    <citation type="submission" date="2019-03" db="EMBL/GenBank/DDBJ databases">
        <title>Genomic Encyclopedia of Type Strains, Phase IV (KMG-IV): sequencing the most valuable type-strain genomes for metagenomic binning, comparative biology and taxonomic classification.</title>
        <authorList>
            <person name="Goeker M."/>
        </authorList>
    </citation>
    <scope>NUCLEOTIDE SEQUENCE [LARGE SCALE GENOMIC DNA]</scope>
    <source>
        <strain evidence="2 3">DSM 103792</strain>
    </source>
</reference>
<dbReference type="AlphaFoldDB" id="A0A4R6UZA6"/>
<dbReference type="InterPro" id="IPR009492">
    <property type="entry name" value="TniQ"/>
</dbReference>
<evidence type="ECO:0000313" key="3">
    <source>
        <dbReference type="Proteomes" id="UP000295375"/>
    </source>
</evidence>
<dbReference type="Proteomes" id="UP000295375">
    <property type="component" value="Unassembled WGS sequence"/>
</dbReference>
<comment type="caution">
    <text evidence="2">The sequence shown here is derived from an EMBL/GenBank/DDBJ whole genome shotgun (WGS) entry which is preliminary data.</text>
</comment>
<dbReference type="Pfam" id="PF06527">
    <property type="entry name" value="TniQ"/>
    <property type="match status" value="1"/>
</dbReference>
<gene>
    <name evidence="2" type="ORF">EV696_1058</name>
</gene>
<evidence type="ECO:0000313" key="2">
    <source>
        <dbReference type="EMBL" id="TDQ49034.1"/>
    </source>
</evidence>
<proteinExistence type="predicted"/>
<evidence type="ECO:0000259" key="1">
    <source>
        <dbReference type="Pfam" id="PF06527"/>
    </source>
</evidence>
<organism evidence="2 3">
    <name type="scientific">Permianibacter aggregans</name>
    <dbReference type="NCBI Taxonomy" id="1510150"/>
    <lineage>
        <taxon>Bacteria</taxon>
        <taxon>Pseudomonadati</taxon>
        <taxon>Pseudomonadota</taxon>
        <taxon>Gammaproteobacteria</taxon>
        <taxon>Pseudomonadales</taxon>
        <taxon>Pseudomonadaceae</taxon>
        <taxon>Permianibacter</taxon>
    </lineage>
</organism>
<feature type="domain" description="TniQ" evidence="1">
    <location>
        <begin position="1"/>
        <end position="122"/>
    </location>
</feature>
<accession>A0A4R6UZA6</accession>
<dbReference type="EMBL" id="SNYM01000005">
    <property type="protein sequence ID" value="TDQ49034.1"/>
    <property type="molecule type" value="Genomic_DNA"/>
</dbReference>
<keyword evidence="3" id="KW-1185">Reference proteome</keyword>
<protein>
    <submittedName>
        <fullName evidence="2">TniQ protein</fullName>
    </submittedName>
</protein>
<name>A0A4R6UZA6_9GAMM</name>